<protein>
    <submittedName>
        <fullName evidence="2">Uracil phosphoribosyltransferase</fullName>
    </submittedName>
</protein>
<dbReference type="CDD" id="cd06223">
    <property type="entry name" value="PRTases_typeI"/>
    <property type="match status" value="1"/>
</dbReference>
<dbReference type="OrthoDB" id="9781675at2"/>
<keyword evidence="2" id="KW-0808">Transferase</keyword>
<dbReference type="InterPro" id="IPR000836">
    <property type="entry name" value="PRTase_dom"/>
</dbReference>
<dbReference type="AlphaFoldDB" id="A0A074LGF8"/>
<gene>
    <name evidence="2" type="ORF">EL17_14720</name>
</gene>
<comment type="caution">
    <text evidence="2">The sequence shown here is derived from an EMBL/GenBank/DDBJ whole genome shotgun (WGS) entry which is preliminary data.</text>
</comment>
<dbReference type="NCBIfam" id="NF001097">
    <property type="entry name" value="PRK00129.1"/>
    <property type="match status" value="1"/>
</dbReference>
<proteinExistence type="predicted"/>
<organism evidence="2 3">
    <name type="scientific">Anditalea andensis</name>
    <dbReference type="NCBI Taxonomy" id="1048983"/>
    <lineage>
        <taxon>Bacteria</taxon>
        <taxon>Pseudomonadati</taxon>
        <taxon>Bacteroidota</taxon>
        <taxon>Cytophagia</taxon>
        <taxon>Cytophagales</taxon>
        <taxon>Cytophagaceae</taxon>
        <taxon>Anditalea</taxon>
    </lineage>
</organism>
<reference evidence="2 3" key="1">
    <citation type="submission" date="2014-04" db="EMBL/GenBank/DDBJ databases">
        <title>Characterization and application of a salt tolerant electro-active bacterium.</title>
        <authorList>
            <person name="Yang L."/>
            <person name="Wei S."/>
            <person name="Tay Q.X.M."/>
        </authorList>
    </citation>
    <scope>NUCLEOTIDE SEQUENCE [LARGE SCALE GENOMIC DNA]</scope>
    <source>
        <strain evidence="2 3">LY1</strain>
    </source>
</reference>
<evidence type="ECO:0000259" key="1">
    <source>
        <dbReference type="Pfam" id="PF14681"/>
    </source>
</evidence>
<dbReference type="SUPFAM" id="SSF53271">
    <property type="entry name" value="PRTase-like"/>
    <property type="match status" value="1"/>
</dbReference>
<keyword evidence="3" id="KW-1185">Reference proteome</keyword>
<feature type="domain" description="Phosphoribosyltransferase" evidence="1">
    <location>
        <begin position="11"/>
        <end position="213"/>
    </location>
</feature>
<accession>A0A074LGF8</accession>
<sequence length="216" mass="24311">MFILNHTPSIANQFLTELRDIHRQKDRMRFRKNLERLGEILAYELSKSLDYQTVEIETPLTTTTINNISEPPVILSVMRAALPFYLGVLNYFDHADSGFIGAYRQKHTEANEEVEIDLNYMACPSIDGKEIVIVDPMLATGKSFVKSVHHLLKNGKPRMVHIMAVIAAPEGLAYIKDNLNIPHKFWIGAMDDNLNEMAYIVPGLGDAGDLAFGPKL</sequence>
<dbReference type="RefSeq" id="WP_035075904.1">
    <property type="nucleotide sequence ID" value="NZ_JMIH01000023.1"/>
</dbReference>
<dbReference type="PANTHER" id="PTHR11608:SF0">
    <property type="entry name" value="BIFUNCTIONAL PROTEIN PYRR"/>
    <property type="match status" value="1"/>
</dbReference>
<dbReference type="Gene3D" id="3.40.50.2020">
    <property type="match status" value="1"/>
</dbReference>
<dbReference type="InterPro" id="IPR029057">
    <property type="entry name" value="PRTase-like"/>
</dbReference>
<dbReference type="Proteomes" id="UP000027821">
    <property type="component" value="Unassembled WGS sequence"/>
</dbReference>
<dbReference type="Pfam" id="PF14681">
    <property type="entry name" value="UPRTase"/>
    <property type="match status" value="1"/>
</dbReference>
<dbReference type="eggNOG" id="COG0035">
    <property type="taxonomic scope" value="Bacteria"/>
</dbReference>
<evidence type="ECO:0000313" key="2">
    <source>
        <dbReference type="EMBL" id="KEO72877.1"/>
    </source>
</evidence>
<keyword evidence="2" id="KW-0328">Glycosyltransferase</keyword>
<dbReference type="PANTHER" id="PTHR11608">
    <property type="entry name" value="BIFUNCTIONAL PROTEIN PYRR"/>
    <property type="match status" value="1"/>
</dbReference>
<name>A0A074LGF8_9BACT</name>
<dbReference type="STRING" id="1048983.EL17_14720"/>
<evidence type="ECO:0000313" key="3">
    <source>
        <dbReference type="Proteomes" id="UP000027821"/>
    </source>
</evidence>
<dbReference type="GO" id="GO:0016757">
    <property type="term" value="F:glycosyltransferase activity"/>
    <property type="evidence" value="ECO:0007669"/>
    <property type="project" value="UniProtKB-KW"/>
</dbReference>
<dbReference type="EMBL" id="JMIH01000023">
    <property type="protein sequence ID" value="KEO72877.1"/>
    <property type="molecule type" value="Genomic_DNA"/>
</dbReference>
<dbReference type="InterPro" id="IPR050137">
    <property type="entry name" value="PyrR_bifunctional"/>
</dbReference>